<dbReference type="RefSeq" id="WP_284311032.1">
    <property type="nucleotide sequence ID" value="NZ_BSPC01000009.1"/>
</dbReference>
<evidence type="ECO:0000259" key="1">
    <source>
        <dbReference type="Pfam" id="PF01593"/>
    </source>
</evidence>
<dbReference type="InterPro" id="IPR050464">
    <property type="entry name" value="Zeta_carotene_desat/Oxidored"/>
</dbReference>
<sequence>MTSDAVSPPLRIAVVGSGIAGLSAAWLLSKRHDVTLYEAAPRPGGHSNTVTVAGERGPVPVDTGFIVYNETTYPNLTALFDHLEVPTKPSDMSFAVSLRGGQLEYAGTDLKGLFAQKRNLIRPRFWSMLRELLRFYREAPGHQASLGDLTLGAYLDREGYGRALREDHLYPMAAAIWSLPARQVMDYPAAAFIRFCDNHGLLKVSNRPVWRTVDGGAKVYVRALLEDFGGRLHLGMPVQRVWRSEDHVTVEALGAAPERYDHVVLASHADQSLDLLADAMTDEVHLLGCFRYSLNEAILHRDPSVMPKRAAVWASWNYASSGGIEAPLSVTYWMNCLQGIDPANPLFVTLNPCMAIDESKVICRQLYEHPIFDKAAIAAQRLLWPLQGVRRTWFAGAYFGAGFHEDGLQAGLAVAEALGGIRRPWQVEAESGRIHVGETPQPRQEVAA</sequence>
<comment type="caution">
    <text evidence="2">The sequence shown here is derived from an EMBL/GenBank/DDBJ whole genome shotgun (WGS) entry which is preliminary data.</text>
</comment>
<accession>A0ABQ6CDE4</accession>
<dbReference type="PANTHER" id="PTHR42923:SF17">
    <property type="entry name" value="AMINE OXIDASE DOMAIN-CONTAINING PROTEIN"/>
    <property type="match status" value="1"/>
</dbReference>
<reference evidence="3" key="1">
    <citation type="journal article" date="2019" name="Int. J. Syst. Evol. Microbiol.">
        <title>The Global Catalogue of Microorganisms (GCM) 10K type strain sequencing project: providing services to taxonomists for standard genome sequencing and annotation.</title>
        <authorList>
            <consortium name="The Broad Institute Genomics Platform"/>
            <consortium name="The Broad Institute Genome Sequencing Center for Infectious Disease"/>
            <person name="Wu L."/>
            <person name="Ma J."/>
        </authorList>
    </citation>
    <scope>NUCLEOTIDE SEQUENCE [LARGE SCALE GENOMIC DNA]</scope>
    <source>
        <strain evidence="3">NBRC 101365</strain>
    </source>
</reference>
<keyword evidence="3" id="KW-1185">Reference proteome</keyword>
<protein>
    <submittedName>
        <fullName evidence="2">NAD/FAD-binding protein</fullName>
    </submittedName>
</protein>
<dbReference type="Gene3D" id="3.50.50.60">
    <property type="entry name" value="FAD/NAD(P)-binding domain"/>
    <property type="match status" value="1"/>
</dbReference>
<dbReference type="Gene3D" id="1.10.405.20">
    <property type="match status" value="1"/>
</dbReference>
<dbReference type="EMBL" id="BSPC01000009">
    <property type="protein sequence ID" value="GLS18219.1"/>
    <property type="molecule type" value="Genomic_DNA"/>
</dbReference>
<dbReference type="InterPro" id="IPR002937">
    <property type="entry name" value="Amino_oxidase"/>
</dbReference>
<name>A0ABQ6CDE4_9HYPH</name>
<organism evidence="2 3">
    <name type="scientific">Labrys miyagiensis</name>
    <dbReference type="NCBI Taxonomy" id="346912"/>
    <lineage>
        <taxon>Bacteria</taxon>
        <taxon>Pseudomonadati</taxon>
        <taxon>Pseudomonadota</taxon>
        <taxon>Alphaproteobacteria</taxon>
        <taxon>Hyphomicrobiales</taxon>
        <taxon>Xanthobacteraceae</taxon>
        <taxon>Labrys</taxon>
    </lineage>
</organism>
<proteinExistence type="predicted"/>
<dbReference type="Proteomes" id="UP001156882">
    <property type="component" value="Unassembled WGS sequence"/>
</dbReference>
<dbReference type="Pfam" id="PF01593">
    <property type="entry name" value="Amino_oxidase"/>
    <property type="match status" value="1"/>
</dbReference>
<evidence type="ECO:0000313" key="2">
    <source>
        <dbReference type="EMBL" id="GLS18219.1"/>
    </source>
</evidence>
<dbReference type="PANTHER" id="PTHR42923">
    <property type="entry name" value="PROTOPORPHYRINOGEN OXIDASE"/>
    <property type="match status" value="1"/>
</dbReference>
<feature type="domain" description="Amine oxidase" evidence="1">
    <location>
        <begin position="19"/>
        <end position="273"/>
    </location>
</feature>
<evidence type="ECO:0000313" key="3">
    <source>
        <dbReference type="Proteomes" id="UP001156882"/>
    </source>
</evidence>
<dbReference type="SUPFAM" id="SSF51905">
    <property type="entry name" value="FAD/NAD(P)-binding domain"/>
    <property type="match status" value="1"/>
</dbReference>
<gene>
    <name evidence="2" type="ORF">GCM10007874_12350</name>
</gene>
<dbReference type="InterPro" id="IPR036188">
    <property type="entry name" value="FAD/NAD-bd_sf"/>
</dbReference>